<evidence type="ECO:0000259" key="1">
    <source>
        <dbReference type="PROSITE" id="PS51736"/>
    </source>
</evidence>
<accession>A0A6C0M0J9</accession>
<dbReference type="GO" id="GO:0003677">
    <property type="term" value="F:DNA binding"/>
    <property type="evidence" value="ECO:0007669"/>
    <property type="project" value="InterPro"/>
</dbReference>
<organism evidence="2">
    <name type="scientific">viral metagenome</name>
    <dbReference type="NCBI Taxonomy" id="1070528"/>
    <lineage>
        <taxon>unclassified sequences</taxon>
        <taxon>metagenomes</taxon>
        <taxon>organismal metagenomes</taxon>
    </lineage>
</organism>
<dbReference type="CDD" id="cd04762">
    <property type="entry name" value="HTH_MerR-trunc"/>
    <property type="match status" value="1"/>
</dbReference>
<dbReference type="SMART" id="SM00857">
    <property type="entry name" value="Resolvase"/>
    <property type="match status" value="1"/>
</dbReference>
<dbReference type="InterPro" id="IPR009061">
    <property type="entry name" value="DNA-bd_dom_put_sf"/>
</dbReference>
<dbReference type="Gene3D" id="3.40.50.1390">
    <property type="entry name" value="Resolvase, N-terminal catalytic domain"/>
    <property type="match status" value="1"/>
</dbReference>
<dbReference type="GO" id="GO:0006355">
    <property type="term" value="P:regulation of DNA-templated transcription"/>
    <property type="evidence" value="ECO:0007669"/>
    <property type="project" value="InterPro"/>
</dbReference>
<dbReference type="SUPFAM" id="SSF53041">
    <property type="entry name" value="Resolvase-like"/>
    <property type="match status" value="1"/>
</dbReference>
<protein>
    <recommendedName>
        <fullName evidence="1">Resolvase/invertase-type recombinase catalytic domain-containing protein</fullName>
    </recommendedName>
</protein>
<dbReference type="PANTHER" id="PTHR36172:SF1">
    <property type="entry name" value="RESOLVASE-RELATED"/>
    <property type="match status" value="1"/>
</dbReference>
<dbReference type="PANTHER" id="PTHR36172">
    <property type="match status" value="1"/>
</dbReference>
<proteinExistence type="predicted"/>
<evidence type="ECO:0000313" key="2">
    <source>
        <dbReference type="EMBL" id="QHU35521.1"/>
    </source>
</evidence>
<dbReference type="InterPro" id="IPR000551">
    <property type="entry name" value="MerR-type_HTH_dom"/>
</dbReference>
<dbReference type="InterPro" id="IPR006119">
    <property type="entry name" value="Resolv_N"/>
</dbReference>
<reference evidence="2" key="1">
    <citation type="journal article" date="2020" name="Nature">
        <title>Giant virus diversity and host interactions through global metagenomics.</title>
        <authorList>
            <person name="Schulz F."/>
            <person name="Roux S."/>
            <person name="Paez-Espino D."/>
            <person name="Jungbluth S."/>
            <person name="Walsh D.A."/>
            <person name="Denef V.J."/>
            <person name="McMahon K.D."/>
            <person name="Konstantinidis K.T."/>
            <person name="Eloe-Fadrosh E.A."/>
            <person name="Kyrpides N.C."/>
            <person name="Woyke T."/>
        </authorList>
    </citation>
    <scope>NUCLEOTIDE SEQUENCE</scope>
    <source>
        <strain evidence="2">GVMAG-S-1029409-49</strain>
    </source>
</reference>
<dbReference type="SUPFAM" id="SSF46955">
    <property type="entry name" value="Putative DNA-binding domain"/>
    <property type="match status" value="1"/>
</dbReference>
<dbReference type="AlphaFoldDB" id="A0A6C0M0J9"/>
<sequence length="181" mass="20665">MTEWVDSKRASELLGVCTATLRNWDRKGKIVTKRTPTGRRTYSLTSISDLKEIERRCIAYCRVGTNEDVDILRRQCDYFAEHFPNHTIVTDTSSSIDEHRRPGLVNLLNRVLEGTIDEIVVLHRDRLSRVSYNILEIVIKHGGCRIISLDNSAYASTQLELARDMLSLSLLFSSPKDLKSL</sequence>
<dbReference type="Pfam" id="PF00239">
    <property type="entry name" value="Resolvase"/>
    <property type="match status" value="1"/>
</dbReference>
<feature type="domain" description="Resolvase/invertase-type recombinase catalytic" evidence="1">
    <location>
        <begin position="56"/>
        <end position="181"/>
    </location>
</feature>
<dbReference type="EMBL" id="MN740609">
    <property type="protein sequence ID" value="QHU35521.1"/>
    <property type="molecule type" value="Genomic_DNA"/>
</dbReference>
<dbReference type="Gene3D" id="1.10.1660.10">
    <property type="match status" value="1"/>
</dbReference>
<name>A0A6C0M0J9_9ZZZZ</name>
<dbReference type="GO" id="GO:0000150">
    <property type="term" value="F:DNA strand exchange activity"/>
    <property type="evidence" value="ECO:0007669"/>
    <property type="project" value="InterPro"/>
</dbReference>
<dbReference type="Pfam" id="PF00376">
    <property type="entry name" value="MerR"/>
    <property type="match status" value="1"/>
</dbReference>
<dbReference type="InterPro" id="IPR051491">
    <property type="entry name" value="Recombinase/Transposase-rel"/>
</dbReference>
<dbReference type="InterPro" id="IPR036162">
    <property type="entry name" value="Resolvase-like_N_sf"/>
</dbReference>
<dbReference type="PROSITE" id="PS51736">
    <property type="entry name" value="RECOMBINASES_3"/>
    <property type="match status" value="1"/>
</dbReference>